<sequence length="271" mass="28994">MFSESLVLLASTLTAPNICPVYVESVHRRIPVNRFDLKRSNNVKKVTAALVALTLVSTIPVFAQDGRMNFFITSAGPGDGANLGGLEGADQQCTDLAYTAGLGDDLLWRAYLSTIASNGMSAVNARDRIGGGPWYNYAGAMIARDATHLHSEDVNLTKETQLNERGSIVNGRGDSPNMHDILTGSNLDGTSYGGGEGYTNCDNWTSNGEGSTRVGHHDRQGGGENPNSWNSAHNSRGCSQENLQATGGNGFYYCFGSPDEQSDLEPKLPRE</sequence>
<gene>
    <name evidence="2" type="ORF">METZ01_LOCUS35032</name>
</gene>
<name>A0A381QU29_9ZZZZ</name>
<protein>
    <recommendedName>
        <fullName evidence="3">Lectin</fullName>
    </recommendedName>
</protein>
<feature type="region of interest" description="Disordered" evidence="1">
    <location>
        <begin position="204"/>
        <end position="242"/>
    </location>
</feature>
<dbReference type="InterPro" id="IPR016187">
    <property type="entry name" value="CTDL_fold"/>
</dbReference>
<reference evidence="2" key="1">
    <citation type="submission" date="2018-05" db="EMBL/GenBank/DDBJ databases">
        <authorList>
            <person name="Lanie J.A."/>
            <person name="Ng W.-L."/>
            <person name="Kazmierczak K.M."/>
            <person name="Andrzejewski T.M."/>
            <person name="Davidsen T.M."/>
            <person name="Wayne K.J."/>
            <person name="Tettelin H."/>
            <person name="Glass J.I."/>
            <person name="Rusch D."/>
            <person name="Podicherti R."/>
            <person name="Tsui H.-C.T."/>
            <person name="Winkler M.E."/>
        </authorList>
    </citation>
    <scope>NUCLEOTIDE SEQUENCE</scope>
</reference>
<dbReference type="SUPFAM" id="SSF56436">
    <property type="entry name" value="C-type lectin-like"/>
    <property type="match status" value="1"/>
</dbReference>
<organism evidence="2">
    <name type="scientific">marine metagenome</name>
    <dbReference type="NCBI Taxonomy" id="408172"/>
    <lineage>
        <taxon>unclassified sequences</taxon>
        <taxon>metagenomes</taxon>
        <taxon>ecological metagenomes</taxon>
    </lineage>
</organism>
<dbReference type="Gene3D" id="3.10.100.10">
    <property type="entry name" value="Mannose-Binding Protein A, subunit A"/>
    <property type="match status" value="1"/>
</dbReference>
<evidence type="ECO:0008006" key="3">
    <source>
        <dbReference type="Google" id="ProtNLM"/>
    </source>
</evidence>
<evidence type="ECO:0000256" key="1">
    <source>
        <dbReference type="SAM" id="MobiDB-lite"/>
    </source>
</evidence>
<proteinExistence type="predicted"/>
<feature type="compositionally biased region" description="Polar residues" evidence="1">
    <location>
        <begin position="225"/>
        <end position="242"/>
    </location>
</feature>
<evidence type="ECO:0000313" key="2">
    <source>
        <dbReference type="EMBL" id="SUZ82178.1"/>
    </source>
</evidence>
<dbReference type="EMBL" id="UINC01001494">
    <property type="protein sequence ID" value="SUZ82178.1"/>
    <property type="molecule type" value="Genomic_DNA"/>
</dbReference>
<dbReference type="AlphaFoldDB" id="A0A381QU29"/>
<dbReference type="InterPro" id="IPR016186">
    <property type="entry name" value="C-type_lectin-like/link_sf"/>
</dbReference>
<accession>A0A381QU29</accession>